<evidence type="ECO:0000256" key="3">
    <source>
        <dbReference type="ARBA" id="ARBA00029447"/>
    </source>
</evidence>
<dbReference type="InterPro" id="IPR004089">
    <property type="entry name" value="MCPsignal_dom"/>
</dbReference>
<dbReference type="Proteomes" id="UP000305675">
    <property type="component" value="Unassembled WGS sequence"/>
</dbReference>
<dbReference type="SMART" id="SM00283">
    <property type="entry name" value="MA"/>
    <property type="match status" value="1"/>
</dbReference>
<dbReference type="CDD" id="cd11386">
    <property type="entry name" value="MCP_signal"/>
    <property type="match status" value="1"/>
</dbReference>
<keyword evidence="6" id="KW-1133">Transmembrane helix</keyword>
<organism evidence="9 10">
    <name type="scientific">Ferrimonas aestuarii</name>
    <dbReference type="NCBI Taxonomy" id="2569539"/>
    <lineage>
        <taxon>Bacteria</taxon>
        <taxon>Pseudomonadati</taxon>
        <taxon>Pseudomonadota</taxon>
        <taxon>Gammaproteobacteria</taxon>
        <taxon>Alteromonadales</taxon>
        <taxon>Ferrimonadaceae</taxon>
        <taxon>Ferrimonas</taxon>
    </lineage>
</organism>
<dbReference type="EMBL" id="SWCJ01000005">
    <property type="protein sequence ID" value="TKB55507.1"/>
    <property type="molecule type" value="Genomic_DNA"/>
</dbReference>
<dbReference type="OrthoDB" id="6757190at2"/>
<accession>A0A4U1BNH9</accession>
<dbReference type="InterPro" id="IPR004090">
    <property type="entry name" value="Chemotax_Me-accpt_rcpt"/>
</dbReference>
<dbReference type="GO" id="GO:0004888">
    <property type="term" value="F:transmembrane signaling receptor activity"/>
    <property type="evidence" value="ECO:0007669"/>
    <property type="project" value="InterPro"/>
</dbReference>
<dbReference type="Pfam" id="PF00672">
    <property type="entry name" value="HAMP"/>
    <property type="match status" value="1"/>
</dbReference>
<evidence type="ECO:0000256" key="6">
    <source>
        <dbReference type="SAM" id="Phobius"/>
    </source>
</evidence>
<comment type="subcellular location">
    <subcellularLocation>
        <location evidence="1">Membrane</location>
    </subcellularLocation>
</comment>
<evidence type="ECO:0000313" key="10">
    <source>
        <dbReference type="Proteomes" id="UP000305675"/>
    </source>
</evidence>
<dbReference type="PROSITE" id="PS50885">
    <property type="entry name" value="HAMP"/>
    <property type="match status" value="1"/>
</dbReference>
<sequence>MREVEFRTIDKLFIKLTLNEKFWMLFLVAALAVMGVAFKGYLDLNHQAEQNSVAFADGQLNAAVNALNRLDGDARFQAEKALGITTGQGANPPYQRQGDRITVSAQLASGDYAQLTLNAPKQEAELKSQALTQLGLSSLLLIPLALLSYWFATFLGGALWVKHQAIQRIADGDLTSRLGFHLGREEFGIIGHQLDRTMDTLSELVSTVQSSSATLNQSASVFSEDSRSSQQQITSQYSSLDSVATAMEEMSATAKDISSLAQQTSSRLEQDGEKVAQSNEKVQNAIVQTTELADKTDSASVTVNNLTLKATEINEVITTINAISEQTNLLALNAAIEAARAGEQGRGFAVVADEVRTLASRTQQATVEIQAMIDNLQTETRGIADITSHTLKQAHHSRELISDIGQDVNDMADSARKVMEMSAQIVAAVEQQTAAANEIASELYDIRGQSTAIRTNAEQSAVSVSELAESSLQLGEILKKYRT</sequence>
<dbReference type="GO" id="GO:0006935">
    <property type="term" value="P:chemotaxis"/>
    <property type="evidence" value="ECO:0007669"/>
    <property type="project" value="InterPro"/>
</dbReference>
<evidence type="ECO:0000313" key="9">
    <source>
        <dbReference type="EMBL" id="TKB55507.1"/>
    </source>
</evidence>
<evidence type="ECO:0000256" key="5">
    <source>
        <dbReference type="SAM" id="MobiDB-lite"/>
    </source>
</evidence>
<keyword evidence="6" id="KW-0472">Membrane</keyword>
<dbReference type="RefSeq" id="WP_136863264.1">
    <property type="nucleotide sequence ID" value="NZ_SWCJ01000005.1"/>
</dbReference>
<dbReference type="SUPFAM" id="SSF58104">
    <property type="entry name" value="Methyl-accepting chemotaxis protein (MCP) signaling domain"/>
    <property type="match status" value="1"/>
</dbReference>
<comment type="similarity">
    <text evidence="3">Belongs to the methyl-accepting chemotaxis (MCP) protein family.</text>
</comment>
<gene>
    <name evidence="9" type="ORF">FCL42_10000</name>
</gene>
<feature type="transmembrane region" description="Helical" evidence="6">
    <location>
        <begin position="21"/>
        <end position="42"/>
    </location>
</feature>
<dbReference type="GO" id="GO:0016020">
    <property type="term" value="C:membrane"/>
    <property type="evidence" value="ECO:0007669"/>
    <property type="project" value="UniProtKB-SubCell"/>
</dbReference>
<feature type="region of interest" description="Disordered" evidence="5">
    <location>
        <begin position="254"/>
        <end position="279"/>
    </location>
</feature>
<keyword evidence="10" id="KW-1185">Reference proteome</keyword>
<dbReference type="PANTHER" id="PTHR32089:SF65">
    <property type="entry name" value="CHEMOTAXIS SIGNAL TRANSDUCTION SYSTEM METHYL ACCEPTING SENSORY TRANSDUCER"/>
    <property type="match status" value="1"/>
</dbReference>
<dbReference type="Pfam" id="PF00015">
    <property type="entry name" value="MCPsignal"/>
    <property type="match status" value="1"/>
</dbReference>
<evidence type="ECO:0000259" key="8">
    <source>
        <dbReference type="PROSITE" id="PS50885"/>
    </source>
</evidence>
<dbReference type="PRINTS" id="PR00260">
    <property type="entry name" value="CHEMTRNSDUCR"/>
</dbReference>
<dbReference type="PROSITE" id="PS50111">
    <property type="entry name" value="CHEMOTAXIS_TRANSDUC_2"/>
    <property type="match status" value="1"/>
</dbReference>
<dbReference type="FunFam" id="1.10.287.950:FF:000001">
    <property type="entry name" value="Methyl-accepting chemotaxis sensory transducer"/>
    <property type="match status" value="1"/>
</dbReference>
<feature type="domain" description="Methyl-accepting transducer" evidence="7">
    <location>
        <begin position="211"/>
        <end position="447"/>
    </location>
</feature>
<comment type="caution">
    <text evidence="9">The sequence shown here is derived from an EMBL/GenBank/DDBJ whole genome shotgun (WGS) entry which is preliminary data.</text>
</comment>
<evidence type="ECO:0000256" key="1">
    <source>
        <dbReference type="ARBA" id="ARBA00004370"/>
    </source>
</evidence>
<reference evidence="9 10" key="1">
    <citation type="submission" date="2019-04" db="EMBL/GenBank/DDBJ databases">
        <authorList>
            <person name="Hwang J.C."/>
        </authorList>
    </citation>
    <scope>NUCLEOTIDE SEQUENCE [LARGE SCALE GENOMIC DNA]</scope>
    <source>
        <strain evidence="9 10">IMCC35002</strain>
    </source>
</reference>
<dbReference type="PANTHER" id="PTHR32089">
    <property type="entry name" value="METHYL-ACCEPTING CHEMOTAXIS PROTEIN MCPB"/>
    <property type="match status" value="1"/>
</dbReference>
<proteinExistence type="inferred from homology"/>
<feature type="domain" description="HAMP" evidence="8">
    <location>
        <begin position="164"/>
        <end position="206"/>
    </location>
</feature>
<dbReference type="Gene3D" id="1.10.287.950">
    <property type="entry name" value="Methyl-accepting chemotaxis protein"/>
    <property type="match status" value="1"/>
</dbReference>
<evidence type="ECO:0000259" key="7">
    <source>
        <dbReference type="PROSITE" id="PS50111"/>
    </source>
</evidence>
<evidence type="ECO:0000256" key="4">
    <source>
        <dbReference type="PROSITE-ProRule" id="PRU00284"/>
    </source>
</evidence>
<keyword evidence="2 4" id="KW-0807">Transducer</keyword>
<protein>
    <submittedName>
        <fullName evidence="9">Methyl-accepting chemotaxis protein</fullName>
    </submittedName>
</protein>
<dbReference type="GO" id="GO:0007165">
    <property type="term" value="P:signal transduction"/>
    <property type="evidence" value="ECO:0007669"/>
    <property type="project" value="UniProtKB-KW"/>
</dbReference>
<evidence type="ECO:0000256" key="2">
    <source>
        <dbReference type="ARBA" id="ARBA00023224"/>
    </source>
</evidence>
<dbReference type="InterPro" id="IPR003660">
    <property type="entry name" value="HAMP_dom"/>
</dbReference>
<feature type="transmembrane region" description="Helical" evidence="6">
    <location>
        <begin position="140"/>
        <end position="161"/>
    </location>
</feature>
<name>A0A4U1BNH9_9GAMM</name>
<keyword evidence="6" id="KW-0812">Transmembrane</keyword>
<dbReference type="AlphaFoldDB" id="A0A4U1BNH9"/>